<dbReference type="SMART" id="SM00028">
    <property type="entry name" value="TPR"/>
    <property type="match status" value="6"/>
</dbReference>
<dbReference type="Pfam" id="PF13432">
    <property type="entry name" value="TPR_16"/>
    <property type="match status" value="1"/>
</dbReference>
<evidence type="ECO:0000256" key="1">
    <source>
        <dbReference type="ARBA" id="ARBA00022729"/>
    </source>
</evidence>
<dbReference type="SUPFAM" id="SSF48452">
    <property type="entry name" value="TPR-like"/>
    <property type="match status" value="3"/>
</dbReference>
<proteinExistence type="predicted"/>
<comment type="caution">
    <text evidence="7">The sequence shown here is derived from an EMBL/GenBank/DDBJ whole genome shotgun (WGS) entry which is preliminary data.</text>
</comment>
<dbReference type="EMBL" id="JAEHFX010000005">
    <property type="protein sequence ID" value="MBK0403537.1"/>
    <property type="molecule type" value="Genomic_DNA"/>
</dbReference>
<reference evidence="7 8" key="1">
    <citation type="submission" date="2020-12" db="EMBL/GenBank/DDBJ databases">
        <title>Bacterial novel species Adhaeribacter sp. BT258 isolated from soil.</title>
        <authorList>
            <person name="Jung H.-Y."/>
        </authorList>
    </citation>
    <scope>NUCLEOTIDE SEQUENCE [LARGE SCALE GENOMIC DNA]</scope>
    <source>
        <strain evidence="7 8">BT258</strain>
    </source>
</reference>
<dbReference type="InterPro" id="IPR051012">
    <property type="entry name" value="CellSynth/LPSAsmb/PSIAsmb"/>
</dbReference>
<feature type="domain" description="Outer membrane lipoprotein BamD-like" evidence="6">
    <location>
        <begin position="482"/>
        <end position="604"/>
    </location>
</feature>
<feature type="repeat" description="TPR" evidence="4">
    <location>
        <begin position="266"/>
        <end position="299"/>
    </location>
</feature>
<evidence type="ECO:0000313" key="8">
    <source>
        <dbReference type="Proteomes" id="UP000644147"/>
    </source>
</evidence>
<dbReference type="InterPro" id="IPR019734">
    <property type="entry name" value="TPR_rpt"/>
</dbReference>
<dbReference type="PANTHER" id="PTHR45586:SF1">
    <property type="entry name" value="LIPOPOLYSACCHARIDE ASSEMBLY PROTEIN B"/>
    <property type="match status" value="1"/>
</dbReference>
<accession>A0ABS1C2Z4</accession>
<evidence type="ECO:0000256" key="2">
    <source>
        <dbReference type="ARBA" id="ARBA00022737"/>
    </source>
</evidence>
<name>A0ABS1C2Z4_9BACT</name>
<feature type="chain" id="PRO_5045800225" evidence="5">
    <location>
        <begin position="26"/>
        <end position="610"/>
    </location>
</feature>
<dbReference type="RefSeq" id="WP_200506288.1">
    <property type="nucleotide sequence ID" value="NZ_JAEHFX010000005.1"/>
</dbReference>
<dbReference type="Proteomes" id="UP000644147">
    <property type="component" value="Unassembled WGS sequence"/>
</dbReference>
<evidence type="ECO:0000256" key="4">
    <source>
        <dbReference type="PROSITE-ProRule" id="PRU00339"/>
    </source>
</evidence>
<dbReference type="Pfam" id="PF13174">
    <property type="entry name" value="TPR_6"/>
    <property type="match status" value="1"/>
</dbReference>
<evidence type="ECO:0000256" key="3">
    <source>
        <dbReference type="ARBA" id="ARBA00022803"/>
    </source>
</evidence>
<feature type="signal peptide" evidence="5">
    <location>
        <begin position="1"/>
        <end position="25"/>
    </location>
</feature>
<evidence type="ECO:0000256" key="5">
    <source>
        <dbReference type="SAM" id="SignalP"/>
    </source>
</evidence>
<dbReference type="Pfam" id="PF13525">
    <property type="entry name" value="YfiO"/>
    <property type="match status" value="1"/>
</dbReference>
<keyword evidence="8" id="KW-1185">Reference proteome</keyword>
<gene>
    <name evidence="7" type="ORF">I5M27_11110</name>
</gene>
<protein>
    <submittedName>
        <fullName evidence="7">Tetratricopeptide repeat protein</fullName>
    </submittedName>
</protein>
<dbReference type="Gene3D" id="1.25.40.10">
    <property type="entry name" value="Tetratricopeptide repeat domain"/>
    <property type="match status" value="4"/>
</dbReference>
<dbReference type="InterPro" id="IPR011990">
    <property type="entry name" value="TPR-like_helical_dom_sf"/>
</dbReference>
<sequence length="610" mass="69760">MMRALFCPKMIAFLLLLLCSFGAVAQQKNRSEEKLAKEYFEQRDFAKAEAIYEKLIEDNARFTYLYPNYLQTLLALKKFKPAEKLVKKAIKKVPDNPDYEIDLGLVYKAAGKTEDSQKQFDKMISQLTAPKVRATAAAFSEKNLPEYVEKTYLQGRKLENNNLAYYSDLIQHYTVQKQTDKVMGEVLGLVEVNPGQAGYAQNMLQNSLKDEKEFEALERVLISKVQKNPDQKVLSELLLWVYLQRKDFGSALIQARAMDRRNRENGVRIFELGAISLKNGDYESAIEAYEYLTKEYPSGQYYAMARQRLLNAREEQVKNSFPIEPQKIRTLITEYQQLLTEFGKNPQTAEAMKNQAMLHAFYLDEKDKAIVLLEEVINTPRANADLVAQAKISLGDIYLLKGEPWEATLLYSQVEKSHKETTIGHEAKLRNARLSYYKGDFELAQAHLDILKLATSREIANDAMELSLLITDNTGLDTSTVAMEAYAEADLMLFQNKFAQAIQKLDQILKQYPNHNLADEIYFQKAKIFLRQGNYTDALFSLAKITANYSDDILADDALFLTAKITEENLKDTATAQKLYNDLLLKFPGSTYSVEARKRFRKLRGDAVVN</sequence>
<organism evidence="7 8">
    <name type="scientific">Adhaeribacter terrigena</name>
    <dbReference type="NCBI Taxonomy" id="2793070"/>
    <lineage>
        <taxon>Bacteria</taxon>
        <taxon>Pseudomonadati</taxon>
        <taxon>Bacteroidota</taxon>
        <taxon>Cytophagia</taxon>
        <taxon>Cytophagales</taxon>
        <taxon>Hymenobacteraceae</taxon>
        <taxon>Adhaeribacter</taxon>
    </lineage>
</organism>
<dbReference type="InterPro" id="IPR039565">
    <property type="entry name" value="BamD-like"/>
</dbReference>
<dbReference type="PANTHER" id="PTHR45586">
    <property type="entry name" value="TPR REPEAT-CONTAINING PROTEIN PA4667"/>
    <property type="match status" value="1"/>
</dbReference>
<evidence type="ECO:0000259" key="6">
    <source>
        <dbReference type="Pfam" id="PF13525"/>
    </source>
</evidence>
<keyword evidence="2" id="KW-0677">Repeat</keyword>
<keyword evidence="3 4" id="KW-0802">TPR repeat</keyword>
<evidence type="ECO:0000313" key="7">
    <source>
        <dbReference type="EMBL" id="MBK0403537.1"/>
    </source>
</evidence>
<keyword evidence="1 5" id="KW-0732">Signal</keyword>
<dbReference type="PROSITE" id="PS50005">
    <property type="entry name" value="TPR"/>
    <property type="match status" value="1"/>
</dbReference>